<dbReference type="InterPro" id="IPR041489">
    <property type="entry name" value="PDZ_6"/>
</dbReference>
<organism evidence="13 14">
    <name type="scientific">Candidatus Nucleicultrix amoebiphila FS5</name>
    <dbReference type="NCBI Taxonomy" id="1414854"/>
    <lineage>
        <taxon>Bacteria</taxon>
        <taxon>Pseudomonadati</taxon>
        <taxon>Pseudomonadota</taxon>
        <taxon>Alphaproteobacteria</taxon>
        <taxon>Holosporales</taxon>
        <taxon>Candidatus Nucleicultricaceae</taxon>
        <taxon>Candidatus Nucleicultrix</taxon>
    </lineage>
</organism>
<keyword evidence="14" id="KW-1185">Reference proteome</keyword>
<dbReference type="Pfam" id="PF17820">
    <property type="entry name" value="PDZ_6"/>
    <property type="match status" value="1"/>
</dbReference>
<dbReference type="AlphaFoldDB" id="A0A1W6N2X6"/>
<reference evidence="13 14" key="1">
    <citation type="submission" date="2014-06" db="EMBL/GenBank/DDBJ databases">
        <title>The genome of the endonuclear symbiont Nucleicultrix amoebiphila.</title>
        <authorList>
            <person name="Schulz F."/>
            <person name="Horn M."/>
        </authorList>
    </citation>
    <scope>NUCLEOTIDE SEQUENCE [LARGE SCALE GENOMIC DNA]</scope>
    <source>
        <strain evidence="13 14">FS5</strain>
    </source>
</reference>
<keyword evidence="11" id="KW-0479">Metal-binding</keyword>
<keyword evidence="6 11" id="KW-0378">Hydrolase</keyword>
<evidence type="ECO:0000256" key="3">
    <source>
        <dbReference type="ARBA" id="ARBA00007931"/>
    </source>
</evidence>
<evidence type="ECO:0000256" key="10">
    <source>
        <dbReference type="ARBA" id="ARBA00023136"/>
    </source>
</evidence>
<feature type="transmembrane region" description="Helical" evidence="11">
    <location>
        <begin position="111"/>
        <end position="135"/>
    </location>
</feature>
<evidence type="ECO:0000256" key="6">
    <source>
        <dbReference type="ARBA" id="ARBA00022801"/>
    </source>
</evidence>
<dbReference type="KEGG" id="naf:GQ61_01335"/>
<dbReference type="InterPro" id="IPR001478">
    <property type="entry name" value="PDZ"/>
</dbReference>
<dbReference type="EC" id="3.4.24.-" evidence="11"/>
<keyword evidence="8 11" id="KW-1133">Transmembrane helix</keyword>
<keyword evidence="10 11" id="KW-0472">Membrane</keyword>
<dbReference type="OrthoDB" id="9782003at2"/>
<evidence type="ECO:0000256" key="9">
    <source>
        <dbReference type="ARBA" id="ARBA00023049"/>
    </source>
</evidence>
<accession>A0A1W6N2X6</accession>
<evidence type="ECO:0000256" key="1">
    <source>
        <dbReference type="ARBA" id="ARBA00001947"/>
    </source>
</evidence>
<feature type="transmembrane region" description="Helical" evidence="11">
    <location>
        <begin position="7"/>
        <end position="25"/>
    </location>
</feature>
<proteinExistence type="inferred from homology"/>
<keyword evidence="4" id="KW-0645">Protease</keyword>
<dbReference type="SUPFAM" id="SSF50156">
    <property type="entry name" value="PDZ domain-like"/>
    <property type="match status" value="1"/>
</dbReference>
<dbReference type="PANTHER" id="PTHR42837:SF2">
    <property type="entry name" value="MEMBRANE METALLOPROTEASE ARASP2, CHLOROPLASTIC-RELATED"/>
    <property type="match status" value="1"/>
</dbReference>
<dbReference type="NCBIfam" id="TIGR00054">
    <property type="entry name" value="RIP metalloprotease RseP"/>
    <property type="match status" value="1"/>
</dbReference>
<dbReference type="PANTHER" id="PTHR42837">
    <property type="entry name" value="REGULATOR OF SIGMA-E PROTEASE RSEP"/>
    <property type="match status" value="1"/>
</dbReference>
<evidence type="ECO:0000256" key="8">
    <source>
        <dbReference type="ARBA" id="ARBA00022989"/>
    </source>
</evidence>
<dbReference type="CDD" id="cd06163">
    <property type="entry name" value="S2P-M50_PDZ_RseP-like"/>
    <property type="match status" value="1"/>
</dbReference>
<comment type="subcellular location">
    <subcellularLocation>
        <location evidence="2">Membrane</location>
        <topology evidence="2">Multi-pass membrane protein</topology>
    </subcellularLocation>
</comment>
<dbReference type="Gene3D" id="2.30.42.10">
    <property type="match status" value="1"/>
</dbReference>
<dbReference type="CDD" id="cd23081">
    <property type="entry name" value="cpPDZ_EcRseP-like"/>
    <property type="match status" value="1"/>
</dbReference>
<dbReference type="SMART" id="SM00228">
    <property type="entry name" value="PDZ"/>
    <property type="match status" value="1"/>
</dbReference>
<sequence length="374" mass="41850">MDILQTLYVNLIPFILILSLLVFVHELGHYLVAKWNGVKVEVFSIGFGREILGWTDRSGTRWKISWLPLGGYVRMFSDLNAASQPDTKTIKEMSDEEKKMSLFHKTVWQRIAVSAAGPLANYLFAILIFGIIYIVSGQRMPSTEAKIGFIMPSSPAAEAGLKVGDKVLSVNDKNVTTFSELHDIIVKSPDVQLHLKIDRLGENLTISVKPTVVEIKDQKIGRLGIQQGFDQVKRPFYSAFGYALHDVIHVSYATLESVGRIIVRKQSADGLSGPIGIATTIGEVAQKNWIDLIWLTAFLSLNLGLINLFPVPMLDGGHLLFYFIEAVRGKPLSEKAQEIGFRIGFALLMGLVLLTTWNDLSRFKFFMYIKNLFN</sequence>
<dbReference type="InterPro" id="IPR008915">
    <property type="entry name" value="Peptidase_M50"/>
</dbReference>
<keyword evidence="7 11" id="KW-0862">Zinc</keyword>
<dbReference type="STRING" id="1414854.GQ61_01335"/>
<dbReference type="GO" id="GO:0006508">
    <property type="term" value="P:proteolysis"/>
    <property type="evidence" value="ECO:0007669"/>
    <property type="project" value="UniProtKB-KW"/>
</dbReference>
<dbReference type="Proteomes" id="UP000237351">
    <property type="component" value="Chromosome"/>
</dbReference>
<feature type="domain" description="PDZ" evidence="12">
    <location>
        <begin position="147"/>
        <end position="179"/>
    </location>
</feature>
<protein>
    <recommendedName>
        <fullName evidence="11">Zinc metalloprotease</fullName>
        <ecNumber evidence="11">3.4.24.-</ecNumber>
    </recommendedName>
</protein>
<comment type="cofactor">
    <cofactor evidence="1 11">
        <name>Zn(2+)</name>
        <dbReference type="ChEBI" id="CHEBI:29105"/>
    </cofactor>
</comment>
<dbReference type="InterPro" id="IPR036034">
    <property type="entry name" value="PDZ_sf"/>
</dbReference>
<evidence type="ECO:0000313" key="13">
    <source>
        <dbReference type="EMBL" id="ARN84205.1"/>
    </source>
</evidence>
<dbReference type="GO" id="GO:0046872">
    <property type="term" value="F:metal ion binding"/>
    <property type="evidence" value="ECO:0007669"/>
    <property type="project" value="UniProtKB-KW"/>
</dbReference>
<dbReference type="GO" id="GO:0016020">
    <property type="term" value="C:membrane"/>
    <property type="evidence" value="ECO:0007669"/>
    <property type="project" value="UniProtKB-SubCell"/>
</dbReference>
<evidence type="ECO:0000256" key="4">
    <source>
        <dbReference type="ARBA" id="ARBA00022670"/>
    </source>
</evidence>
<evidence type="ECO:0000313" key="14">
    <source>
        <dbReference type="Proteomes" id="UP000237351"/>
    </source>
</evidence>
<keyword evidence="5 11" id="KW-0812">Transmembrane</keyword>
<dbReference type="Pfam" id="PF02163">
    <property type="entry name" value="Peptidase_M50"/>
    <property type="match status" value="1"/>
</dbReference>
<dbReference type="EMBL" id="CP008743">
    <property type="protein sequence ID" value="ARN84205.1"/>
    <property type="molecule type" value="Genomic_DNA"/>
</dbReference>
<dbReference type="PROSITE" id="PS50106">
    <property type="entry name" value="PDZ"/>
    <property type="match status" value="1"/>
</dbReference>
<keyword evidence="9 11" id="KW-0482">Metalloprotease</keyword>
<evidence type="ECO:0000256" key="2">
    <source>
        <dbReference type="ARBA" id="ARBA00004141"/>
    </source>
</evidence>
<gene>
    <name evidence="13" type="ORF">GQ61_01335</name>
</gene>
<evidence type="ECO:0000256" key="11">
    <source>
        <dbReference type="RuleBase" id="RU362031"/>
    </source>
</evidence>
<dbReference type="GO" id="GO:0004222">
    <property type="term" value="F:metalloendopeptidase activity"/>
    <property type="evidence" value="ECO:0007669"/>
    <property type="project" value="InterPro"/>
</dbReference>
<comment type="similarity">
    <text evidence="3 11">Belongs to the peptidase M50B family.</text>
</comment>
<evidence type="ECO:0000259" key="12">
    <source>
        <dbReference type="PROSITE" id="PS50106"/>
    </source>
</evidence>
<name>A0A1W6N2X6_9PROT</name>
<feature type="transmembrane region" description="Helical" evidence="11">
    <location>
        <begin position="292"/>
        <end position="311"/>
    </location>
</feature>
<evidence type="ECO:0000256" key="5">
    <source>
        <dbReference type="ARBA" id="ARBA00022692"/>
    </source>
</evidence>
<evidence type="ECO:0000256" key="7">
    <source>
        <dbReference type="ARBA" id="ARBA00022833"/>
    </source>
</evidence>
<feature type="transmembrane region" description="Helical" evidence="11">
    <location>
        <begin position="339"/>
        <end position="357"/>
    </location>
</feature>
<dbReference type="InterPro" id="IPR004387">
    <property type="entry name" value="Pept_M50_Zn"/>
</dbReference>
<dbReference type="RefSeq" id="WP_085783571.1">
    <property type="nucleotide sequence ID" value="NZ_CP008743.1"/>
</dbReference>